<dbReference type="InterPro" id="IPR029063">
    <property type="entry name" value="SAM-dependent_MTases_sf"/>
</dbReference>
<organism evidence="2 3">
    <name type="scientific">Tetranychus urticae</name>
    <name type="common">Two-spotted spider mite</name>
    <dbReference type="NCBI Taxonomy" id="32264"/>
    <lineage>
        <taxon>Eukaryota</taxon>
        <taxon>Metazoa</taxon>
        <taxon>Ecdysozoa</taxon>
        <taxon>Arthropoda</taxon>
        <taxon>Chelicerata</taxon>
        <taxon>Arachnida</taxon>
        <taxon>Acari</taxon>
        <taxon>Acariformes</taxon>
        <taxon>Trombidiformes</taxon>
        <taxon>Prostigmata</taxon>
        <taxon>Eleutherengona</taxon>
        <taxon>Raphignathae</taxon>
        <taxon>Tetranychoidea</taxon>
        <taxon>Tetranychidae</taxon>
        <taxon>Tetranychus</taxon>
    </lineage>
</organism>
<dbReference type="EMBL" id="CAEY01000644">
    <property type="status" value="NOT_ANNOTATED_CDS"/>
    <property type="molecule type" value="Genomic_DNA"/>
</dbReference>
<dbReference type="Gene3D" id="3.40.50.150">
    <property type="entry name" value="Vaccinia Virus protein VP39"/>
    <property type="match status" value="1"/>
</dbReference>
<dbReference type="EnsemblMetazoa" id="tetur24g01740.1">
    <property type="protein sequence ID" value="tetur24g01740.1"/>
    <property type="gene ID" value="tetur24g01740"/>
</dbReference>
<evidence type="ECO:0000313" key="2">
    <source>
        <dbReference type="EnsemblMetazoa" id="tetur24g01740.1"/>
    </source>
</evidence>
<dbReference type="SUPFAM" id="SSF53335">
    <property type="entry name" value="S-adenosyl-L-methionine-dependent methyltransferases"/>
    <property type="match status" value="1"/>
</dbReference>
<evidence type="ECO:0000256" key="1">
    <source>
        <dbReference type="ARBA" id="ARBA00008308"/>
    </source>
</evidence>
<dbReference type="eggNOG" id="ENOG502QVX9">
    <property type="taxonomic scope" value="Eukaryota"/>
</dbReference>
<dbReference type="PANTHER" id="PTHR20974">
    <property type="entry name" value="UPF0585 PROTEIN CG18661"/>
    <property type="match status" value="1"/>
</dbReference>
<proteinExistence type="inferred from homology"/>
<name>T1KWI3_TETUR</name>
<dbReference type="AlphaFoldDB" id="T1KWI3"/>
<evidence type="ECO:0000313" key="3">
    <source>
        <dbReference type="Proteomes" id="UP000015104"/>
    </source>
</evidence>
<sequence length="187" mass="21031">MMLLQILNAPAAERKKNSILSILRKVLSPDKQLSALEVASGSGQHVTWFAQHFPNITWQPTEYDADSLKSIEAHRESCEQAKTRVKPAQLVDITQPIECWPQQVAQQRYDFILNINMIHISPYTCTIGLFRAGAELLKNDGLIILYGPFAVDGVLSPESNVAFDRSLRSRDPDWGVRDTRDVIQTGK</sequence>
<dbReference type="PANTHER" id="PTHR20974:SF0">
    <property type="entry name" value="UPF0585 PROTEIN CG18661"/>
    <property type="match status" value="1"/>
</dbReference>
<reference evidence="3" key="1">
    <citation type="submission" date="2011-08" db="EMBL/GenBank/DDBJ databases">
        <authorList>
            <person name="Rombauts S."/>
        </authorList>
    </citation>
    <scope>NUCLEOTIDE SEQUENCE</scope>
    <source>
        <strain evidence="3">London</strain>
    </source>
</reference>
<evidence type="ECO:0008006" key="4">
    <source>
        <dbReference type="Google" id="ProtNLM"/>
    </source>
</evidence>
<reference evidence="2" key="2">
    <citation type="submission" date="2015-06" db="UniProtKB">
        <authorList>
            <consortium name="EnsemblMetazoa"/>
        </authorList>
    </citation>
    <scope>IDENTIFICATION</scope>
</reference>
<dbReference type="Pfam" id="PF06080">
    <property type="entry name" value="DUF938"/>
    <property type="match status" value="1"/>
</dbReference>
<comment type="similarity">
    <text evidence="1">Belongs to the UPF0585 family.</text>
</comment>
<protein>
    <recommendedName>
        <fullName evidence="4">Methyltransferase domain-containing protein</fullName>
    </recommendedName>
</protein>
<dbReference type="Proteomes" id="UP000015104">
    <property type="component" value="Unassembled WGS sequence"/>
</dbReference>
<dbReference type="HOGENOM" id="CLU_067698_0_0_1"/>
<keyword evidence="3" id="KW-1185">Reference proteome</keyword>
<dbReference type="InterPro" id="IPR010342">
    <property type="entry name" value="DUF938"/>
</dbReference>
<accession>T1KWI3</accession>